<dbReference type="InterPro" id="IPR039425">
    <property type="entry name" value="RNA_pol_sigma-70-like"/>
</dbReference>
<dbReference type="SUPFAM" id="SSF88946">
    <property type="entry name" value="Sigma2 domain of RNA polymerase sigma factors"/>
    <property type="match status" value="1"/>
</dbReference>
<evidence type="ECO:0000256" key="4">
    <source>
        <dbReference type="ARBA" id="ARBA00023125"/>
    </source>
</evidence>
<comment type="similarity">
    <text evidence="1 6">Belongs to the sigma-70 factor family. ECF subfamily.</text>
</comment>
<evidence type="ECO:0000259" key="8">
    <source>
        <dbReference type="Pfam" id="PF08281"/>
    </source>
</evidence>
<keyword evidence="2 6" id="KW-0805">Transcription regulation</keyword>
<comment type="caution">
    <text evidence="9">The sequence shown here is derived from an EMBL/GenBank/DDBJ whole genome shotgun (WGS) entry which is preliminary data.</text>
</comment>
<dbReference type="RefSeq" id="WP_311504520.1">
    <property type="nucleotide sequence ID" value="NZ_JAVRHK010000016.1"/>
</dbReference>
<keyword evidence="10" id="KW-1185">Reference proteome</keyword>
<dbReference type="PROSITE" id="PS01063">
    <property type="entry name" value="SIGMA70_ECF"/>
    <property type="match status" value="1"/>
</dbReference>
<evidence type="ECO:0000256" key="1">
    <source>
        <dbReference type="ARBA" id="ARBA00010641"/>
    </source>
</evidence>
<dbReference type="InterPro" id="IPR014284">
    <property type="entry name" value="RNA_pol_sigma-70_dom"/>
</dbReference>
<name>A0ABU3DA02_9FLAO</name>
<dbReference type="PANTHER" id="PTHR43133:SF51">
    <property type="entry name" value="RNA POLYMERASE SIGMA FACTOR"/>
    <property type="match status" value="1"/>
</dbReference>
<keyword evidence="5 6" id="KW-0804">Transcription</keyword>
<keyword evidence="3 6" id="KW-0731">Sigma factor</keyword>
<evidence type="ECO:0000256" key="3">
    <source>
        <dbReference type="ARBA" id="ARBA00023082"/>
    </source>
</evidence>
<dbReference type="CDD" id="cd06171">
    <property type="entry name" value="Sigma70_r4"/>
    <property type="match status" value="1"/>
</dbReference>
<protein>
    <recommendedName>
        <fullName evidence="6">RNA polymerase sigma factor</fullName>
    </recommendedName>
</protein>
<reference evidence="9 10" key="1">
    <citation type="submission" date="2023-09" db="EMBL/GenBank/DDBJ databases">
        <authorList>
            <person name="Rey-Velasco X."/>
        </authorList>
    </citation>
    <scope>NUCLEOTIDE SEQUENCE [LARGE SCALE GENOMIC DNA]</scope>
    <source>
        <strain evidence="9 10">F117</strain>
    </source>
</reference>
<dbReference type="Pfam" id="PF04542">
    <property type="entry name" value="Sigma70_r2"/>
    <property type="match status" value="1"/>
</dbReference>
<dbReference type="InterPro" id="IPR000838">
    <property type="entry name" value="RNA_pol_sigma70_ECF_CS"/>
</dbReference>
<dbReference type="Proteomes" id="UP001262582">
    <property type="component" value="Unassembled WGS sequence"/>
</dbReference>
<evidence type="ECO:0000256" key="5">
    <source>
        <dbReference type="ARBA" id="ARBA00023163"/>
    </source>
</evidence>
<dbReference type="InterPro" id="IPR036388">
    <property type="entry name" value="WH-like_DNA-bd_sf"/>
</dbReference>
<dbReference type="InterPro" id="IPR013324">
    <property type="entry name" value="RNA_pol_sigma_r3/r4-like"/>
</dbReference>
<proteinExistence type="inferred from homology"/>
<dbReference type="EMBL" id="JAVRHK010000016">
    <property type="protein sequence ID" value="MDT0678185.1"/>
    <property type="molecule type" value="Genomic_DNA"/>
</dbReference>
<dbReference type="Pfam" id="PF08281">
    <property type="entry name" value="Sigma70_r4_2"/>
    <property type="match status" value="1"/>
</dbReference>
<feature type="domain" description="RNA polymerase sigma-70 region 2" evidence="7">
    <location>
        <begin position="24"/>
        <end position="89"/>
    </location>
</feature>
<dbReference type="InterPro" id="IPR007627">
    <property type="entry name" value="RNA_pol_sigma70_r2"/>
</dbReference>
<dbReference type="PANTHER" id="PTHR43133">
    <property type="entry name" value="RNA POLYMERASE ECF-TYPE SIGMA FACTO"/>
    <property type="match status" value="1"/>
</dbReference>
<dbReference type="Gene3D" id="1.10.1740.10">
    <property type="match status" value="1"/>
</dbReference>
<evidence type="ECO:0000313" key="9">
    <source>
        <dbReference type="EMBL" id="MDT0678185.1"/>
    </source>
</evidence>
<evidence type="ECO:0000256" key="2">
    <source>
        <dbReference type="ARBA" id="ARBA00023015"/>
    </source>
</evidence>
<accession>A0ABU3DA02</accession>
<feature type="domain" description="RNA polymerase sigma factor 70 region 4 type 2" evidence="8">
    <location>
        <begin position="122"/>
        <end position="174"/>
    </location>
</feature>
<dbReference type="Gene3D" id="1.10.10.10">
    <property type="entry name" value="Winged helix-like DNA-binding domain superfamily/Winged helix DNA-binding domain"/>
    <property type="match status" value="1"/>
</dbReference>
<dbReference type="SUPFAM" id="SSF88659">
    <property type="entry name" value="Sigma3 and sigma4 domains of RNA polymerase sigma factors"/>
    <property type="match status" value="1"/>
</dbReference>
<evidence type="ECO:0000313" key="10">
    <source>
        <dbReference type="Proteomes" id="UP001262582"/>
    </source>
</evidence>
<keyword evidence="4 6" id="KW-0238">DNA-binding</keyword>
<evidence type="ECO:0000259" key="7">
    <source>
        <dbReference type="Pfam" id="PF04542"/>
    </source>
</evidence>
<dbReference type="InterPro" id="IPR013325">
    <property type="entry name" value="RNA_pol_sigma_r2"/>
</dbReference>
<dbReference type="NCBIfam" id="TIGR02937">
    <property type="entry name" value="sigma70-ECF"/>
    <property type="match status" value="1"/>
</dbReference>
<evidence type="ECO:0000256" key="6">
    <source>
        <dbReference type="RuleBase" id="RU000716"/>
    </source>
</evidence>
<dbReference type="InterPro" id="IPR013249">
    <property type="entry name" value="RNA_pol_sigma70_r4_t2"/>
</dbReference>
<sequence>MNRQTDQHFIDKARQGDTRAYGVLVERYQDYIFTIVYRMLKVREEAEEVAQDAFLKAFEALPGFRGEAKFSSWLYRIAYRKALDRIRKKGISTSELIEEITEDDTTRLESALEIMLQEERSEIIRNCILKLPEQESAIITLYYFEEQSVKEIAGVTGLTEENIKVKLYRSRKTLFSLLKKYMQAEIPGRNGKTF</sequence>
<gene>
    <name evidence="9" type="ORF">RM539_16500</name>
</gene>
<organism evidence="9 10">
    <name type="scientific">Autumnicola musiva</name>
    <dbReference type="NCBI Taxonomy" id="3075589"/>
    <lineage>
        <taxon>Bacteria</taxon>
        <taxon>Pseudomonadati</taxon>
        <taxon>Bacteroidota</taxon>
        <taxon>Flavobacteriia</taxon>
        <taxon>Flavobacteriales</taxon>
        <taxon>Flavobacteriaceae</taxon>
        <taxon>Autumnicola</taxon>
    </lineage>
</organism>